<name>A0A395LQQ1_9SPHN</name>
<comment type="caution">
    <text evidence="1">The sequence shown here is derived from an EMBL/GenBank/DDBJ whole genome shotgun (WGS) entry which is preliminary data.</text>
</comment>
<dbReference type="AlphaFoldDB" id="A0A395LQQ1"/>
<dbReference type="Proteomes" id="UP000254101">
    <property type="component" value="Unassembled WGS sequence"/>
</dbReference>
<accession>A0A395LQQ1</accession>
<reference evidence="1 2" key="1">
    <citation type="submission" date="2018-07" db="EMBL/GenBank/DDBJ databases">
        <title>Erythrobacter nanhaiensis sp. nov., a novel member of the genus Erythrobacter isolated from the South China Sea.</title>
        <authorList>
            <person name="Chen X."/>
            <person name="Liu J."/>
        </authorList>
    </citation>
    <scope>NUCLEOTIDE SEQUENCE [LARGE SCALE GENOMIC DNA]</scope>
    <source>
        <strain evidence="1 2">S-5</strain>
    </source>
</reference>
<dbReference type="OrthoDB" id="7173828at2"/>
<dbReference type="RefSeq" id="WP_115491223.1">
    <property type="nucleotide sequence ID" value="NZ_JACHWW010000001.1"/>
</dbReference>
<gene>
    <name evidence="1" type="ORF">DL238_04840</name>
</gene>
<dbReference type="EMBL" id="QRBB01000001">
    <property type="protein sequence ID" value="RDS77000.1"/>
    <property type="molecule type" value="Genomic_DNA"/>
</dbReference>
<keyword evidence="2" id="KW-1185">Reference proteome</keyword>
<organism evidence="1 2">
    <name type="scientific">Alteriqipengyuania lutimaris</name>
    <dbReference type="NCBI Taxonomy" id="1538146"/>
    <lineage>
        <taxon>Bacteria</taxon>
        <taxon>Pseudomonadati</taxon>
        <taxon>Pseudomonadota</taxon>
        <taxon>Alphaproteobacteria</taxon>
        <taxon>Sphingomonadales</taxon>
        <taxon>Erythrobacteraceae</taxon>
        <taxon>Alteriqipengyuania</taxon>
    </lineage>
</organism>
<evidence type="ECO:0000313" key="2">
    <source>
        <dbReference type="Proteomes" id="UP000254101"/>
    </source>
</evidence>
<sequence>MIELPEGVVPNAMAPALMDFGAMQEPSSGASAIRIDRPGNRYRCQFGLPPHQMARHGRVIVSRLIRAKSEGLRVPFQLAGVHQGNPGLPVVDGGGQAGMFLAVRNLTPHYAAKEGFWLSIVDESEGEAQHYLHNVAGGVAADANGEAVLPLCEMLRAPFADGARVHLAKPMIEGMVSGDERSWEVSLAHHLLTEFEIREVA</sequence>
<evidence type="ECO:0000313" key="1">
    <source>
        <dbReference type="EMBL" id="RDS77000.1"/>
    </source>
</evidence>
<protein>
    <submittedName>
        <fullName evidence="1">Uncharacterized protein</fullName>
    </submittedName>
</protein>
<proteinExistence type="predicted"/>